<organism evidence="1 2">
    <name type="scientific">Araneus ventricosus</name>
    <name type="common">Orbweaver spider</name>
    <name type="synonym">Epeira ventricosa</name>
    <dbReference type="NCBI Taxonomy" id="182803"/>
    <lineage>
        <taxon>Eukaryota</taxon>
        <taxon>Metazoa</taxon>
        <taxon>Ecdysozoa</taxon>
        <taxon>Arthropoda</taxon>
        <taxon>Chelicerata</taxon>
        <taxon>Arachnida</taxon>
        <taxon>Araneae</taxon>
        <taxon>Araneomorphae</taxon>
        <taxon>Entelegynae</taxon>
        <taxon>Araneoidea</taxon>
        <taxon>Araneidae</taxon>
        <taxon>Araneus</taxon>
    </lineage>
</organism>
<evidence type="ECO:0000313" key="2">
    <source>
        <dbReference type="Proteomes" id="UP000499080"/>
    </source>
</evidence>
<reference evidence="1 2" key="1">
    <citation type="journal article" date="2019" name="Sci. Rep.">
        <title>Orb-weaving spider Araneus ventricosus genome elucidates the spidroin gene catalogue.</title>
        <authorList>
            <person name="Kono N."/>
            <person name="Nakamura H."/>
            <person name="Ohtoshi R."/>
            <person name="Moran D.A.P."/>
            <person name="Shinohara A."/>
            <person name="Yoshida Y."/>
            <person name="Fujiwara M."/>
            <person name="Mori M."/>
            <person name="Tomita M."/>
            <person name="Arakawa K."/>
        </authorList>
    </citation>
    <scope>NUCLEOTIDE SEQUENCE [LARGE SCALE GENOMIC DNA]</scope>
</reference>
<proteinExistence type="predicted"/>
<sequence length="128" mass="14361">MLIKTFSDENITVEQVVEDAEATIASKTVEGARQSDCAIIVGEDIDLTVILTALASDNNLLFLMRPEKKQSASCTNVPEDIKNRPKLYDDVITFGDETVEELLDEDADKDFEQDQLLRLTRPKETKVQ</sequence>
<dbReference type="AlphaFoldDB" id="A0A4Y2F8Z9"/>
<dbReference type="Proteomes" id="UP000499080">
    <property type="component" value="Unassembled WGS sequence"/>
</dbReference>
<accession>A0A4Y2F8Z9</accession>
<protein>
    <submittedName>
        <fullName evidence="1">Uncharacterized protein</fullName>
    </submittedName>
</protein>
<dbReference type="EMBL" id="BGPR01000803">
    <property type="protein sequence ID" value="GBM36094.1"/>
    <property type="molecule type" value="Genomic_DNA"/>
</dbReference>
<name>A0A4Y2F8Z9_ARAVE</name>
<keyword evidence="2" id="KW-1185">Reference proteome</keyword>
<comment type="caution">
    <text evidence="1">The sequence shown here is derived from an EMBL/GenBank/DDBJ whole genome shotgun (WGS) entry which is preliminary data.</text>
</comment>
<gene>
    <name evidence="1" type="ORF">AVEN_179093_1</name>
</gene>
<evidence type="ECO:0000313" key="1">
    <source>
        <dbReference type="EMBL" id="GBM36094.1"/>
    </source>
</evidence>